<sequence>MIRRLGALAEAPVALAAGRSTSADALQLAVVPPTVVPKHQLAGLRVVLAPHAVLPSVVLPPPVAVGGATVAGAAAVPAHALLRASPALVAVRPDPHQVGALRGVVDHRLSDARVVSVATLLSADLLAA</sequence>
<dbReference type="AlphaFoldDB" id="A0A8S4S7J9"/>
<organism evidence="1 2">
    <name type="scientific">Pararge aegeria aegeria</name>
    <dbReference type="NCBI Taxonomy" id="348720"/>
    <lineage>
        <taxon>Eukaryota</taxon>
        <taxon>Metazoa</taxon>
        <taxon>Ecdysozoa</taxon>
        <taxon>Arthropoda</taxon>
        <taxon>Hexapoda</taxon>
        <taxon>Insecta</taxon>
        <taxon>Pterygota</taxon>
        <taxon>Neoptera</taxon>
        <taxon>Endopterygota</taxon>
        <taxon>Lepidoptera</taxon>
        <taxon>Glossata</taxon>
        <taxon>Ditrysia</taxon>
        <taxon>Papilionoidea</taxon>
        <taxon>Nymphalidae</taxon>
        <taxon>Satyrinae</taxon>
        <taxon>Satyrini</taxon>
        <taxon>Parargina</taxon>
        <taxon>Pararge</taxon>
    </lineage>
</organism>
<comment type="caution">
    <text evidence="1">The sequence shown here is derived from an EMBL/GenBank/DDBJ whole genome shotgun (WGS) entry which is preliminary data.</text>
</comment>
<evidence type="ECO:0000313" key="2">
    <source>
        <dbReference type="Proteomes" id="UP000838756"/>
    </source>
</evidence>
<reference evidence="1" key="1">
    <citation type="submission" date="2022-03" db="EMBL/GenBank/DDBJ databases">
        <authorList>
            <person name="Lindestad O."/>
        </authorList>
    </citation>
    <scope>NUCLEOTIDE SEQUENCE</scope>
</reference>
<dbReference type="EMBL" id="CAKXAJ010025977">
    <property type="protein sequence ID" value="CAH2248569.1"/>
    <property type="molecule type" value="Genomic_DNA"/>
</dbReference>
<keyword evidence="2" id="KW-1185">Reference proteome</keyword>
<proteinExistence type="predicted"/>
<dbReference type="Proteomes" id="UP000838756">
    <property type="component" value="Unassembled WGS sequence"/>
</dbReference>
<evidence type="ECO:0000313" key="1">
    <source>
        <dbReference type="EMBL" id="CAH2248569.1"/>
    </source>
</evidence>
<gene>
    <name evidence="1" type="primary">jg24161</name>
    <name evidence="1" type="ORF">PAEG_LOCUS21764</name>
</gene>
<name>A0A8S4S7J9_9NEOP</name>
<accession>A0A8S4S7J9</accession>
<protein>
    <submittedName>
        <fullName evidence="1">Jg24161 protein</fullName>
    </submittedName>
</protein>